<keyword evidence="1" id="KW-1133">Transmembrane helix</keyword>
<dbReference type="RefSeq" id="WP_275633727.1">
    <property type="nucleotide sequence ID" value="NZ_JARGYD010000006.1"/>
</dbReference>
<dbReference type="InterPro" id="IPR000620">
    <property type="entry name" value="EamA_dom"/>
</dbReference>
<accession>A0ABV7GTQ8</accession>
<dbReference type="SUPFAM" id="SSF103481">
    <property type="entry name" value="Multidrug resistance efflux transporter EmrE"/>
    <property type="match status" value="2"/>
</dbReference>
<dbReference type="PROSITE" id="PS51257">
    <property type="entry name" value="PROKAR_LIPOPROTEIN"/>
    <property type="match status" value="1"/>
</dbReference>
<feature type="transmembrane region" description="Helical" evidence="1">
    <location>
        <begin position="76"/>
        <end position="97"/>
    </location>
</feature>
<feature type="transmembrane region" description="Helical" evidence="1">
    <location>
        <begin position="45"/>
        <end position="64"/>
    </location>
</feature>
<keyword evidence="1" id="KW-0472">Membrane</keyword>
<comment type="caution">
    <text evidence="3">The sequence shown here is derived from an EMBL/GenBank/DDBJ whole genome shotgun (WGS) entry which is preliminary data.</text>
</comment>
<feature type="transmembrane region" description="Helical" evidence="1">
    <location>
        <begin position="240"/>
        <end position="259"/>
    </location>
</feature>
<dbReference type="Proteomes" id="UP001595632">
    <property type="component" value="Unassembled WGS sequence"/>
</dbReference>
<dbReference type="PANTHER" id="PTHR22911:SF103">
    <property type="entry name" value="BLR2811 PROTEIN"/>
    <property type="match status" value="1"/>
</dbReference>
<feature type="transmembrane region" description="Helical" evidence="1">
    <location>
        <begin position="265"/>
        <end position="282"/>
    </location>
</feature>
<sequence length="292" mass="31320">MSRFSRLGPTAQGILFVIAAMACLPLMDSMAKAIAERSNPIMATWARYLGQTIAVAIVVIPKMPRVLKTRYPGLQFLRSVFLLIATTCFYFSIVPIGLANATAVLNLNPVLITLGAALLLGERFGPRRAFAVVAALVGALIVIRPGTAVFSPYALLPLAAAVFVAAYSVATRFVGRDEDAWTSLLYTAMFGAIALSFAVPFFWVTPDLTTIGLMAVIGLVGSTGHLCLIRAYMAAEASTIAPFAYAQLLFATLWGMLFFGEFPDGWTLVGALVIVGAGLYVWHRESRAQKST</sequence>
<feature type="domain" description="EamA" evidence="2">
    <location>
        <begin position="13"/>
        <end position="143"/>
    </location>
</feature>
<feature type="domain" description="EamA" evidence="2">
    <location>
        <begin position="154"/>
        <end position="277"/>
    </location>
</feature>
<dbReference type="Pfam" id="PF00892">
    <property type="entry name" value="EamA"/>
    <property type="match status" value="2"/>
</dbReference>
<evidence type="ECO:0000259" key="2">
    <source>
        <dbReference type="Pfam" id="PF00892"/>
    </source>
</evidence>
<keyword evidence="1" id="KW-0812">Transmembrane</keyword>
<dbReference type="InterPro" id="IPR037185">
    <property type="entry name" value="EmrE-like"/>
</dbReference>
<evidence type="ECO:0000313" key="3">
    <source>
        <dbReference type="EMBL" id="MFC3144572.1"/>
    </source>
</evidence>
<protein>
    <submittedName>
        <fullName evidence="3">DMT family transporter</fullName>
    </submittedName>
</protein>
<dbReference type="EMBL" id="JBHRTB010000010">
    <property type="protein sequence ID" value="MFC3144572.1"/>
    <property type="molecule type" value="Genomic_DNA"/>
</dbReference>
<gene>
    <name evidence="3" type="ORF">ACFOGP_17750</name>
</gene>
<dbReference type="PANTHER" id="PTHR22911">
    <property type="entry name" value="ACYL-MALONYL CONDENSING ENZYME-RELATED"/>
    <property type="match status" value="1"/>
</dbReference>
<feature type="transmembrane region" description="Helical" evidence="1">
    <location>
        <begin position="128"/>
        <end position="147"/>
    </location>
</feature>
<name>A0ABV7GTQ8_9RHOB</name>
<feature type="transmembrane region" description="Helical" evidence="1">
    <location>
        <begin position="153"/>
        <end position="171"/>
    </location>
</feature>
<evidence type="ECO:0000313" key="4">
    <source>
        <dbReference type="Proteomes" id="UP001595632"/>
    </source>
</evidence>
<feature type="transmembrane region" description="Helical" evidence="1">
    <location>
        <begin position="183"/>
        <end position="204"/>
    </location>
</feature>
<reference evidence="4" key="1">
    <citation type="journal article" date="2019" name="Int. J. Syst. Evol. Microbiol.">
        <title>The Global Catalogue of Microorganisms (GCM) 10K type strain sequencing project: providing services to taxonomists for standard genome sequencing and annotation.</title>
        <authorList>
            <consortium name="The Broad Institute Genomics Platform"/>
            <consortium name="The Broad Institute Genome Sequencing Center for Infectious Disease"/>
            <person name="Wu L."/>
            <person name="Ma J."/>
        </authorList>
    </citation>
    <scope>NUCLEOTIDE SEQUENCE [LARGE SCALE GENOMIC DNA]</scope>
    <source>
        <strain evidence="4">KCTC 52366</strain>
    </source>
</reference>
<feature type="transmembrane region" description="Helical" evidence="1">
    <location>
        <begin position="103"/>
        <end position="121"/>
    </location>
</feature>
<feature type="transmembrane region" description="Helical" evidence="1">
    <location>
        <begin position="210"/>
        <end position="228"/>
    </location>
</feature>
<proteinExistence type="predicted"/>
<organism evidence="3 4">
    <name type="scientific">Psychromarinibacter halotolerans</name>
    <dbReference type="NCBI Taxonomy" id="1775175"/>
    <lineage>
        <taxon>Bacteria</taxon>
        <taxon>Pseudomonadati</taxon>
        <taxon>Pseudomonadota</taxon>
        <taxon>Alphaproteobacteria</taxon>
        <taxon>Rhodobacterales</taxon>
        <taxon>Paracoccaceae</taxon>
        <taxon>Psychromarinibacter</taxon>
    </lineage>
</organism>
<keyword evidence="4" id="KW-1185">Reference proteome</keyword>
<evidence type="ECO:0000256" key="1">
    <source>
        <dbReference type="SAM" id="Phobius"/>
    </source>
</evidence>